<dbReference type="Proteomes" id="UP000284842">
    <property type="component" value="Unassembled WGS sequence"/>
</dbReference>
<keyword evidence="3" id="KW-1185">Reference proteome</keyword>
<organism evidence="2 3">
    <name type="scientific">Panaeolus cyanescens</name>
    <dbReference type="NCBI Taxonomy" id="181874"/>
    <lineage>
        <taxon>Eukaryota</taxon>
        <taxon>Fungi</taxon>
        <taxon>Dikarya</taxon>
        <taxon>Basidiomycota</taxon>
        <taxon>Agaricomycotina</taxon>
        <taxon>Agaricomycetes</taxon>
        <taxon>Agaricomycetidae</taxon>
        <taxon>Agaricales</taxon>
        <taxon>Agaricineae</taxon>
        <taxon>Galeropsidaceae</taxon>
        <taxon>Panaeolus</taxon>
    </lineage>
</organism>
<reference evidence="2 3" key="1">
    <citation type="journal article" date="2018" name="Evol. Lett.">
        <title>Horizontal gene cluster transfer increased hallucinogenic mushroom diversity.</title>
        <authorList>
            <person name="Reynolds H.T."/>
            <person name="Vijayakumar V."/>
            <person name="Gluck-Thaler E."/>
            <person name="Korotkin H.B."/>
            <person name="Matheny P.B."/>
            <person name="Slot J.C."/>
        </authorList>
    </citation>
    <scope>NUCLEOTIDE SEQUENCE [LARGE SCALE GENOMIC DNA]</scope>
    <source>
        <strain evidence="2 3">2629</strain>
    </source>
</reference>
<evidence type="ECO:0000313" key="3">
    <source>
        <dbReference type="Proteomes" id="UP000284842"/>
    </source>
</evidence>
<feature type="compositionally biased region" description="Acidic residues" evidence="1">
    <location>
        <begin position="378"/>
        <end position="393"/>
    </location>
</feature>
<sequence>MAPATKSTPKSRINLTGDPEKKYKLAKRSVLVVRRVEAASPSGRRCVVMNQPNVRISKTGVQLCHCFGRANSLNDSNMKSLEFAWGMTRNSLNLDSRRNCFFCISNFHKMFDEGMWGFMPELEVVDRYHAAWVRDNGNFGFELAKEIEHDKEKVHSYTLVAFHTEMEETDIDYHNENRADGAPKKTTYEYPFTDLPKIKSHLHPKFVLLSIGYQLYMTTNISIQHRHQEHIQPYAAALKKISEMTTDWWKEFDPVNEFHPAFASTISFDDIRQAERVELVDNQGPIISATSTSAGGGLRKSSSVANLGTRARAGGGSGPKPSKTTRLRKSRTSANLKEDSIIQDSTTSTTETSPPKTKLTIVIRLGGRIAQREVTEGEKDDEDEDQDQDDGADDTIHYDDIPDTDDEGENRCMFQTRSKKRVADPDSSPDVSPPPSPTTVVYKASVQSQSR</sequence>
<accession>A0A409W2T9</accession>
<evidence type="ECO:0000256" key="1">
    <source>
        <dbReference type="SAM" id="MobiDB-lite"/>
    </source>
</evidence>
<feature type="region of interest" description="Disordered" evidence="1">
    <location>
        <begin position="288"/>
        <end position="451"/>
    </location>
</feature>
<name>A0A409W2T9_9AGAR</name>
<feature type="compositionally biased region" description="Low complexity" evidence="1">
    <location>
        <begin position="345"/>
        <end position="360"/>
    </location>
</feature>
<evidence type="ECO:0000313" key="2">
    <source>
        <dbReference type="EMBL" id="PPQ72840.1"/>
    </source>
</evidence>
<dbReference type="OrthoDB" id="3133596at2759"/>
<proteinExistence type="predicted"/>
<dbReference type="AlphaFoldDB" id="A0A409W2T9"/>
<gene>
    <name evidence="2" type="ORF">CVT24_012886</name>
</gene>
<dbReference type="EMBL" id="NHTK01005849">
    <property type="protein sequence ID" value="PPQ72840.1"/>
    <property type="molecule type" value="Genomic_DNA"/>
</dbReference>
<evidence type="ECO:0008006" key="4">
    <source>
        <dbReference type="Google" id="ProtNLM"/>
    </source>
</evidence>
<comment type="caution">
    <text evidence="2">The sequence shown here is derived from an EMBL/GenBank/DDBJ whole genome shotgun (WGS) entry which is preliminary data.</text>
</comment>
<dbReference type="InParanoid" id="A0A409W2T9"/>
<protein>
    <recommendedName>
        <fullName evidence="4">HNH nuclease domain-containing protein</fullName>
    </recommendedName>
</protein>